<dbReference type="InterPro" id="IPR011990">
    <property type="entry name" value="TPR-like_helical_dom_sf"/>
</dbReference>
<organism evidence="2 3">
    <name type="scientific">Granulosicoccus antarcticus IMCC3135</name>
    <dbReference type="NCBI Taxonomy" id="1192854"/>
    <lineage>
        <taxon>Bacteria</taxon>
        <taxon>Pseudomonadati</taxon>
        <taxon>Pseudomonadota</taxon>
        <taxon>Gammaproteobacteria</taxon>
        <taxon>Chromatiales</taxon>
        <taxon>Granulosicoccaceae</taxon>
        <taxon>Granulosicoccus</taxon>
    </lineage>
</organism>
<dbReference type="OrthoDB" id="6810016at2"/>
<dbReference type="PANTHER" id="PTHR11102">
    <property type="entry name" value="SEL-1-LIKE PROTEIN"/>
    <property type="match status" value="1"/>
</dbReference>
<keyword evidence="1" id="KW-1133">Transmembrane helix</keyword>
<dbReference type="RefSeq" id="WP_088915778.1">
    <property type="nucleotide sequence ID" value="NZ_CP018632.1"/>
</dbReference>
<evidence type="ECO:0000313" key="2">
    <source>
        <dbReference type="EMBL" id="ASJ70215.1"/>
    </source>
</evidence>
<dbReference type="AlphaFoldDB" id="A0A2Z2NIB3"/>
<reference evidence="2 3" key="1">
    <citation type="submission" date="2016-12" db="EMBL/GenBank/DDBJ databases">
        <authorList>
            <person name="Song W.-J."/>
            <person name="Kurnit D.M."/>
        </authorList>
    </citation>
    <scope>NUCLEOTIDE SEQUENCE [LARGE SCALE GENOMIC DNA]</scope>
    <source>
        <strain evidence="2 3">IMCC3135</strain>
    </source>
</reference>
<keyword evidence="1" id="KW-0472">Membrane</keyword>
<keyword evidence="1" id="KW-0812">Transmembrane</keyword>
<keyword evidence="3" id="KW-1185">Reference proteome</keyword>
<proteinExistence type="predicted"/>
<evidence type="ECO:0000256" key="1">
    <source>
        <dbReference type="SAM" id="Phobius"/>
    </source>
</evidence>
<dbReference type="PANTHER" id="PTHR11102:SF160">
    <property type="entry name" value="ERAD-ASSOCIATED E3 UBIQUITIN-PROTEIN LIGASE COMPONENT HRD3"/>
    <property type="match status" value="1"/>
</dbReference>
<dbReference type="InterPro" id="IPR050767">
    <property type="entry name" value="Sel1_AlgK"/>
</dbReference>
<dbReference type="KEGG" id="gai:IMCC3135_00445"/>
<dbReference type="EMBL" id="CP018632">
    <property type="protein sequence ID" value="ASJ70215.1"/>
    <property type="molecule type" value="Genomic_DNA"/>
</dbReference>
<sequence length="185" mass="20547">MSELLSQSVRAINADQTHPRGQWFFGISMGLLPAILIAFHLIDRLPASRYIDAMAKGQYSRAGELLQSEVTNNNPEARNSLGNLHYLGMGVDRNYRNAALQYHAAAKQGFAAAQLNLAHLYNQGLGVRKDAERAFGWYTHAKIAGNPWAENYLSQLSSELTLTPLQMAAAKTKWHRLDQLSAEPL</sequence>
<accession>A0A2Z2NIB3</accession>
<feature type="transmembrane region" description="Helical" evidence="1">
    <location>
        <begin position="23"/>
        <end position="42"/>
    </location>
</feature>
<dbReference type="SMART" id="SM00671">
    <property type="entry name" value="SEL1"/>
    <property type="match status" value="2"/>
</dbReference>
<dbReference type="InterPro" id="IPR006597">
    <property type="entry name" value="Sel1-like"/>
</dbReference>
<dbReference type="Pfam" id="PF08238">
    <property type="entry name" value="Sel1"/>
    <property type="match status" value="2"/>
</dbReference>
<protein>
    <submittedName>
        <fullName evidence="2">Localization factor PodJL</fullName>
    </submittedName>
</protein>
<dbReference type="Proteomes" id="UP000250079">
    <property type="component" value="Chromosome"/>
</dbReference>
<dbReference type="SUPFAM" id="SSF81901">
    <property type="entry name" value="HCP-like"/>
    <property type="match status" value="1"/>
</dbReference>
<gene>
    <name evidence="2" type="primary">podJ_1</name>
    <name evidence="2" type="ORF">IMCC3135_00445</name>
</gene>
<name>A0A2Z2NIB3_9GAMM</name>
<evidence type="ECO:0000313" key="3">
    <source>
        <dbReference type="Proteomes" id="UP000250079"/>
    </source>
</evidence>
<dbReference type="Gene3D" id="1.25.40.10">
    <property type="entry name" value="Tetratricopeptide repeat domain"/>
    <property type="match status" value="1"/>
</dbReference>